<gene>
    <name evidence="4" type="ORF">GRF29_106g1357364</name>
</gene>
<proteinExistence type="predicted"/>
<evidence type="ECO:0000256" key="2">
    <source>
        <dbReference type="SAM" id="MobiDB-lite"/>
    </source>
</evidence>
<accession>A0AAN6LTW2</accession>
<dbReference type="AlphaFoldDB" id="A0AAN6LTW2"/>
<dbReference type="Gene3D" id="1.10.30.10">
    <property type="entry name" value="High mobility group box domain"/>
    <property type="match status" value="2"/>
</dbReference>
<protein>
    <recommendedName>
        <fullName evidence="3">HMG box domain-containing protein</fullName>
    </recommendedName>
</protein>
<dbReference type="PROSITE" id="PS50118">
    <property type="entry name" value="HMG_BOX_2"/>
    <property type="match status" value="1"/>
</dbReference>
<feature type="DNA-binding region" description="HMG box" evidence="1">
    <location>
        <begin position="253"/>
        <end position="303"/>
    </location>
</feature>
<feature type="domain" description="HMG box" evidence="3">
    <location>
        <begin position="253"/>
        <end position="303"/>
    </location>
</feature>
<dbReference type="GO" id="GO:0005634">
    <property type="term" value="C:nucleus"/>
    <property type="evidence" value="ECO:0007669"/>
    <property type="project" value="UniProtKB-UniRule"/>
</dbReference>
<reference evidence="4 5" key="1">
    <citation type="submission" date="2021-02" db="EMBL/GenBank/DDBJ databases">
        <title>Genome assembly of Pseudopithomyces chartarum.</title>
        <authorList>
            <person name="Jauregui R."/>
            <person name="Singh J."/>
            <person name="Voisey C."/>
        </authorList>
    </citation>
    <scope>NUCLEOTIDE SEQUENCE [LARGE SCALE GENOMIC DNA]</scope>
    <source>
        <strain evidence="4 5">AGR01</strain>
    </source>
</reference>
<dbReference type="InterPro" id="IPR036910">
    <property type="entry name" value="HMG_box_dom_sf"/>
</dbReference>
<keyword evidence="1" id="KW-0238">DNA-binding</keyword>
<dbReference type="EMBL" id="WVTA01000010">
    <property type="protein sequence ID" value="KAK3204012.1"/>
    <property type="molecule type" value="Genomic_DNA"/>
</dbReference>
<dbReference type="Proteomes" id="UP001280581">
    <property type="component" value="Unassembled WGS sequence"/>
</dbReference>
<comment type="caution">
    <text evidence="4">The sequence shown here is derived from an EMBL/GenBank/DDBJ whole genome shotgun (WGS) entry which is preliminary data.</text>
</comment>
<name>A0AAN6LTW2_9PLEO</name>
<evidence type="ECO:0000259" key="3">
    <source>
        <dbReference type="PROSITE" id="PS50118"/>
    </source>
</evidence>
<feature type="region of interest" description="Disordered" evidence="2">
    <location>
        <begin position="62"/>
        <end position="133"/>
    </location>
</feature>
<keyword evidence="5" id="KW-1185">Reference proteome</keyword>
<dbReference type="InterPro" id="IPR009071">
    <property type="entry name" value="HMG_box_dom"/>
</dbReference>
<evidence type="ECO:0000313" key="5">
    <source>
        <dbReference type="Proteomes" id="UP001280581"/>
    </source>
</evidence>
<dbReference type="SUPFAM" id="SSF47095">
    <property type="entry name" value="HMG-box"/>
    <property type="match status" value="2"/>
</dbReference>
<evidence type="ECO:0000313" key="4">
    <source>
        <dbReference type="EMBL" id="KAK3204012.1"/>
    </source>
</evidence>
<keyword evidence="1" id="KW-0539">Nucleus</keyword>
<feature type="compositionally biased region" description="Basic residues" evidence="2">
    <location>
        <begin position="76"/>
        <end position="124"/>
    </location>
</feature>
<dbReference type="SMART" id="SM00398">
    <property type="entry name" value="HMG"/>
    <property type="match status" value="2"/>
</dbReference>
<dbReference type="CDD" id="cd00084">
    <property type="entry name" value="HMG-box_SF"/>
    <property type="match status" value="1"/>
</dbReference>
<sequence>MLARSVLGRLAAQVPKTSTHDLPRLSHLLQSSLLASNATSRPTAGAIARAFRQAILEGRRAYATTSATEPTPRVKKDVKKAVAKKPAAKKPTAKKPATKKAAPKKAKKPAAKKPAARKTAKKPKKELTPEQKERAIIKDLKAKALDAPKTTKHTAWLVFSAENIRSQKVGSIQEAGSIAIESSAKYKNLTPAEREHYNHLAREKNEQAVAERNRWILERTPEEIHKANLARAALRRKGFNSFKYNRLVDDRFTKRVPTPYIIFYLERYASGDFAGIHPKKATALVGEEWKALSAAEKQKYRDQYAASAKAAA</sequence>
<organism evidence="4 5">
    <name type="scientific">Pseudopithomyces chartarum</name>
    <dbReference type="NCBI Taxonomy" id="1892770"/>
    <lineage>
        <taxon>Eukaryota</taxon>
        <taxon>Fungi</taxon>
        <taxon>Dikarya</taxon>
        <taxon>Ascomycota</taxon>
        <taxon>Pezizomycotina</taxon>
        <taxon>Dothideomycetes</taxon>
        <taxon>Pleosporomycetidae</taxon>
        <taxon>Pleosporales</taxon>
        <taxon>Massarineae</taxon>
        <taxon>Didymosphaeriaceae</taxon>
        <taxon>Pseudopithomyces</taxon>
    </lineage>
</organism>
<dbReference type="GO" id="GO:0003677">
    <property type="term" value="F:DNA binding"/>
    <property type="evidence" value="ECO:0007669"/>
    <property type="project" value="UniProtKB-UniRule"/>
</dbReference>
<evidence type="ECO:0000256" key="1">
    <source>
        <dbReference type="PROSITE-ProRule" id="PRU00267"/>
    </source>
</evidence>